<dbReference type="EMBL" id="CAEZTG010000032">
    <property type="protein sequence ID" value="CAB4560181.1"/>
    <property type="molecule type" value="Genomic_DNA"/>
</dbReference>
<organism evidence="1">
    <name type="scientific">freshwater metagenome</name>
    <dbReference type="NCBI Taxonomy" id="449393"/>
    <lineage>
        <taxon>unclassified sequences</taxon>
        <taxon>metagenomes</taxon>
        <taxon>ecological metagenomes</taxon>
    </lineage>
</organism>
<dbReference type="EMBL" id="CAEZSU010000191">
    <property type="protein sequence ID" value="CAB4561315.1"/>
    <property type="molecule type" value="Genomic_DNA"/>
</dbReference>
<dbReference type="InterPro" id="IPR034660">
    <property type="entry name" value="DinB/YfiT-like"/>
</dbReference>
<evidence type="ECO:0000313" key="3">
    <source>
        <dbReference type="EMBL" id="CAB4649411.1"/>
    </source>
</evidence>
<evidence type="ECO:0000313" key="1">
    <source>
        <dbReference type="EMBL" id="CAB4560181.1"/>
    </source>
</evidence>
<accession>A0A6J6D885</accession>
<dbReference type="EMBL" id="CAEZXE010000227">
    <property type="protein sequence ID" value="CAB4695586.1"/>
    <property type="molecule type" value="Genomic_DNA"/>
</dbReference>
<protein>
    <submittedName>
        <fullName evidence="1">Unannotated protein</fullName>
    </submittedName>
</protein>
<dbReference type="SUPFAM" id="SSF109854">
    <property type="entry name" value="DinB/YfiT-like putative metalloenzymes"/>
    <property type="match status" value="1"/>
</dbReference>
<sequence length="222" mass="23534">MTELFPAYDATRTRMLALARSVGPDALTATVPACPDWTALQLITHCVSMPAALGAGDFPTGDHHEWIDKILTDRAGASLDQLADEWVGANETIAGMVNGGGAMLFDDLVVHEHDLRGALGVPDHSVLDATVMVPSSLASCVAALETAGLGSIEVRSAEGTWRSHDAEPGWVLEVSPWEAVRVIYSRRTADELRALGGSDNIEAYIAVLDAHLPLPTSSLGER</sequence>
<dbReference type="AlphaFoldDB" id="A0A6J6D885"/>
<dbReference type="EMBL" id="CAEZVV010000080">
    <property type="protein sequence ID" value="CAB4649411.1"/>
    <property type="molecule type" value="Genomic_DNA"/>
</dbReference>
<evidence type="ECO:0000313" key="4">
    <source>
        <dbReference type="EMBL" id="CAB4695586.1"/>
    </source>
</evidence>
<reference evidence="1" key="1">
    <citation type="submission" date="2020-05" db="EMBL/GenBank/DDBJ databases">
        <authorList>
            <person name="Chiriac C."/>
            <person name="Salcher M."/>
            <person name="Ghai R."/>
            <person name="Kavagutti S V."/>
        </authorList>
    </citation>
    <scope>NUCLEOTIDE SEQUENCE</scope>
</reference>
<gene>
    <name evidence="2" type="ORF">UFOPK1495_01511</name>
    <name evidence="1" type="ORF">UFOPK1603_00504</name>
    <name evidence="3" type="ORF">UFOPK2143_01185</name>
    <name evidence="4" type="ORF">UFOPK2350_01808</name>
</gene>
<name>A0A6J6D885_9ZZZZ</name>
<evidence type="ECO:0000313" key="2">
    <source>
        <dbReference type="EMBL" id="CAB4561315.1"/>
    </source>
</evidence>
<proteinExistence type="predicted"/>